<dbReference type="InterPro" id="IPR008274">
    <property type="entry name" value="AldOxase/xan_DH_MoCoBD1"/>
</dbReference>
<dbReference type="InterPro" id="IPR012368">
    <property type="entry name" value="OxRdtase_Mopterin-bd_su_IorB"/>
</dbReference>
<reference evidence="2" key="1">
    <citation type="submission" date="2020-04" db="EMBL/GenBank/DDBJ databases">
        <authorList>
            <person name="Zhang T."/>
        </authorList>
    </citation>
    <scope>NUCLEOTIDE SEQUENCE</scope>
    <source>
        <strain evidence="2">HKST-UBA01</strain>
    </source>
</reference>
<dbReference type="Pfam" id="PF02738">
    <property type="entry name" value="MoCoBD_1"/>
    <property type="match status" value="1"/>
</dbReference>
<dbReference type="AlphaFoldDB" id="A0A956LUZ4"/>
<dbReference type="InterPro" id="IPR037165">
    <property type="entry name" value="AldOxase/xan_DH_Mopterin-bd_sf"/>
</dbReference>
<sequence length="731" mass="79594">MSTTRREFIRVMAAGSGALVLGVRFCRAGRFPTEDFRPNAWVRIEPDGTAVIQLGKTEMGQGVQTSLPMILAEELDADYTTVRVEQASPGPDFLELGTGGSTSVMTTWEPLRHAGAAARAMLVAAAAERWEVSPDSCRTSQGAVEHPSTGRRFGYGELVADAARQSVPESPPTEDRSRNTIVGTARKRRNAADIVRGRAIYGIDVRQPGMLYAVVARSPAFGGEVVSFDDTRAKQVRGVREVVRITRGVAVVAEHTAAAIKGRDALRIEWKDGPGASFDSDTHRVTLEQATETPGVTIRKDGEGRAAMKRAAQTLEAVYHYPFVAHASVEPVNCTVLVEDDRCEVWSPTQTPNTVQRVAMAVLQLPDTAVRVNVQLLGGGFGRRLNYDFDWEAIEVAKAMKGTPVQTVWTREDDLRFGHFQAASTHRLIAGLDTANRLVAFEHRKATTPHNIYRPPTPEQTADPDTVRGWAWGVYDSPYAFPAAEMTYAAVDAPTPIGPWRAVFSPSSVFARECFIDELAQTCDRDPVELRLDMLGANDASIPSTFEIGEDLVERQRMRRVVETVAREARWSDPAPAGRAKGFACNVFHTGTYVAYAVEVSLRQGQPLSKLPFTVHRVVCAVDCGLVINPAGVRQQVESGVIWALSNLKSEITFHAGRARQSNYSDFPVAVMDETPLEVETHIVGAEAAAPNGLGEPTVCPFTPAVVNALSRLAGKRIRSLPVRAADVSSR</sequence>
<dbReference type="InterPro" id="IPR052516">
    <property type="entry name" value="N-heterocyclic_Hydroxylase"/>
</dbReference>
<evidence type="ECO:0000313" key="3">
    <source>
        <dbReference type="Proteomes" id="UP000697710"/>
    </source>
</evidence>
<dbReference type="PIRSF" id="PIRSF036389">
    <property type="entry name" value="IOR_B"/>
    <property type="match status" value="1"/>
</dbReference>
<dbReference type="EMBL" id="JAGQHR010000010">
    <property type="protein sequence ID" value="MCA9726210.1"/>
    <property type="molecule type" value="Genomic_DNA"/>
</dbReference>
<name>A0A956LUZ4_UNCEI</name>
<dbReference type="GO" id="GO:0016491">
    <property type="term" value="F:oxidoreductase activity"/>
    <property type="evidence" value="ECO:0007669"/>
    <property type="project" value="InterPro"/>
</dbReference>
<protein>
    <submittedName>
        <fullName evidence="2">Xanthine dehydrogenase family protein molybdopterin-binding subunit</fullName>
    </submittedName>
</protein>
<dbReference type="Pfam" id="PF20256">
    <property type="entry name" value="MoCoBD_2"/>
    <property type="match status" value="2"/>
</dbReference>
<dbReference type="Proteomes" id="UP000697710">
    <property type="component" value="Unassembled WGS sequence"/>
</dbReference>
<dbReference type="InterPro" id="IPR000674">
    <property type="entry name" value="Ald_Oxase/Xan_DH_a/b"/>
</dbReference>
<dbReference type="SUPFAM" id="SSF56003">
    <property type="entry name" value="Molybdenum cofactor-binding domain"/>
    <property type="match status" value="2"/>
</dbReference>
<evidence type="ECO:0000313" key="2">
    <source>
        <dbReference type="EMBL" id="MCA9726210.1"/>
    </source>
</evidence>
<dbReference type="PANTHER" id="PTHR47495">
    <property type="entry name" value="ALDEHYDE DEHYDROGENASE"/>
    <property type="match status" value="1"/>
</dbReference>
<dbReference type="Gene3D" id="3.90.1170.50">
    <property type="entry name" value="Aldehyde oxidase/xanthine dehydrogenase, a/b hammerhead"/>
    <property type="match status" value="1"/>
</dbReference>
<dbReference type="PROSITE" id="PS51318">
    <property type="entry name" value="TAT"/>
    <property type="match status" value="1"/>
</dbReference>
<proteinExistence type="predicted"/>
<accession>A0A956LUZ4</accession>
<organism evidence="2 3">
    <name type="scientific">Eiseniibacteriota bacterium</name>
    <dbReference type="NCBI Taxonomy" id="2212470"/>
    <lineage>
        <taxon>Bacteria</taxon>
        <taxon>Candidatus Eiseniibacteriota</taxon>
    </lineage>
</organism>
<dbReference type="PANTHER" id="PTHR47495:SF2">
    <property type="entry name" value="ALDEHYDE DEHYDROGENASE"/>
    <property type="match status" value="1"/>
</dbReference>
<comment type="caution">
    <text evidence="2">The sequence shown here is derived from an EMBL/GenBank/DDBJ whole genome shotgun (WGS) entry which is preliminary data.</text>
</comment>
<gene>
    <name evidence="2" type="ORF">KC729_00900</name>
</gene>
<reference evidence="2" key="2">
    <citation type="journal article" date="2021" name="Microbiome">
        <title>Successional dynamics and alternative stable states in a saline activated sludge microbial community over 9 years.</title>
        <authorList>
            <person name="Wang Y."/>
            <person name="Ye J."/>
            <person name="Ju F."/>
            <person name="Liu L."/>
            <person name="Boyd J.A."/>
            <person name="Deng Y."/>
            <person name="Parks D.H."/>
            <person name="Jiang X."/>
            <person name="Yin X."/>
            <person name="Woodcroft B.J."/>
            <person name="Tyson G.W."/>
            <person name="Hugenholtz P."/>
            <person name="Polz M.F."/>
            <person name="Zhang T."/>
        </authorList>
    </citation>
    <scope>NUCLEOTIDE SEQUENCE</scope>
    <source>
        <strain evidence="2">HKST-UBA01</strain>
    </source>
</reference>
<dbReference type="Gene3D" id="3.30.365.10">
    <property type="entry name" value="Aldehyde oxidase/xanthine dehydrogenase, molybdopterin binding domain"/>
    <property type="match status" value="4"/>
</dbReference>
<evidence type="ECO:0000259" key="1">
    <source>
        <dbReference type="SMART" id="SM01008"/>
    </source>
</evidence>
<feature type="domain" description="Aldehyde oxidase/xanthine dehydrogenase a/b hammerhead" evidence="1">
    <location>
        <begin position="196"/>
        <end position="274"/>
    </location>
</feature>
<dbReference type="InterPro" id="IPR006311">
    <property type="entry name" value="TAT_signal"/>
</dbReference>
<dbReference type="InterPro" id="IPR046867">
    <property type="entry name" value="AldOxase/xan_DH_MoCoBD2"/>
</dbReference>
<dbReference type="SMART" id="SM01008">
    <property type="entry name" value="Ald_Xan_dh_C"/>
    <property type="match status" value="1"/>
</dbReference>